<name>A0ABV7R6Z8_9RHOB</name>
<evidence type="ECO:0000313" key="2">
    <source>
        <dbReference type="EMBL" id="MFC3530141.1"/>
    </source>
</evidence>
<keyword evidence="3" id="KW-1185">Reference proteome</keyword>
<dbReference type="RefSeq" id="WP_377746297.1">
    <property type="nucleotide sequence ID" value="NZ_JBHRXJ010000020.1"/>
</dbReference>
<dbReference type="PRINTS" id="PR00313">
    <property type="entry name" value="CABNDNGRPT"/>
</dbReference>
<evidence type="ECO:0000256" key="1">
    <source>
        <dbReference type="SAM" id="MobiDB-lite"/>
    </source>
</evidence>
<organism evidence="2 3">
    <name type="scientific">Paracoccus mangrovi</name>
    <dbReference type="NCBI Taxonomy" id="1715645"/>
    <lineage>
        <taxon>Bacteria</taxon>
        <taxon>Pseudomonadati</taxon>
        <taxon>Pseudomonadota</taxon>
        <taxon>Alphaproteobacteria</taxon>
        <taxon>Rhodobacterales</taxon>
        <taxon>Paracoccaceae</taxon>
        <taxon>Paracoccus</taxon>
    </lineage>
</organism>
<evidence type="ECO:0008006" key="4">
    <source>
        <dbReference type="Google" id="ProtNLM"/>
    </source>
</evidence>
<sequence length="353" mass="36787">MFSSDDDDGSDSSTEEPEQPTDNSVTYTGNEESELDYSYDPATGKIRFEDASGEYELVDDGEFVDSQFEPVDPPAALVQVSGTDGQDHMIVTGNDLIVYDSDGADLVDASGMESGIVIVNDGDTLEGPDGTDHNVTVLGRGDITMDGGDGDDVVYTRGDSVTGGDGDDYVRITGAGTVLGEDGNDTLVGNYNPLIDAPTEQYGIASHIGNGASQLDGDNGDDLIMFDSRDTVSGGAGTDTLVGFVDPAFEEAMVSDFSPAEDVMTIWVNQDILHEVTLTTEQGDTLVMHEGVVLARSADQTGLSAGYYSNTDPFGARPGDPYAADSVVTDAQGNTIAANSVSFIIGGVPSVTT</sequence>
<evidence type="ECO:0000313" key="3">
    <source>
        <dbReference type="Proteomes" id="UP001595721"/>
    </source>
</evidence>
<protein>
    <recommendedName>
        <fullName evidence="4">Calcium-binding protein</fullName>
    </recommendedName>
</protein>
<dbReference type="InterPro" id="IPR011049">
    <property type="entry name" value="Serralysin-like_metalloprot_C"/>
</dbReference>
<feature type="compositionally biased region" description="Acidic residues" evidence="1">
    <location>
        <begin position="1"/>
        <end position="19"/>
    </location>
</feature>
<gene>
    <name evidence="2" type="ORF">ACFOMH_18385</name>
</gene>
<proteinExistence type="predicted"/>
<dbReference type="EMBL" id="JBHRXJ010000020">
    <property type="protein sequence ID" value="MFC3530141.1"/>
    <property type="molecule type" value="Genomic_DNA"/>
</dbReference>
<reference evidence="3" key="1">
    <citation type="journal article" date="2019" name="Int. J. Syst. Evol. Microbiol.">
        <title>The Global Catalogue of Microorganisms (GCM) 10K type strain sequencing project: providing services to taxonomists for standard genome sequencing and annotation.</title>
        <authorList>
            <consortium name="The Broad Institute Genomics Platform"/>
            <consortium name="The Broad Institute Genome Sequencing Center for Infectious Disease"/>
            <person name="Wu L."/>
            <person name="Ma J."/>
        </authorList>
    </citation>
    <scope>NUCLEOTIDE SEQUENCE [LARGE SCALE GENOMIC DNA]</scope>
    <source>
        <strain evidence="3">KCTC 42899</strain>
    </source>
</reference>
<feature type="compositionally biased region" description="Polar residues" evidence="1">
    <location>
        <begin position="20"/>
        <end position="30"/>
    </location>
</feature>
<dbReference type="Proteomes" id="UP001595721">
    <property type="component" value="Unassembled WGS sequence"/>
</dbReference>
<feature type="region of interest" description="Disordered" evidence="1">
    <location>
        <begin position="1"/>
        <end position="42"/>
    </location>
</feature>
<accession>A0ABV7R6Z8</accession>
<dbReference type="Gene3D" id="2.150.10.10">
    <property type="entry name" value="Serralysin-like metalloprotease, C-terminal"/>
    <property type="match status" value="1"/>
</dbReference>
<comment type="caution">
    <text evidence="2">The sequence shown here is derived from an EMBL/GenBank/DDBJ whole genome shotgun (WGS) entry which is preliminary data.</text>
</comment>
<dbReference type="SUPFAM" id="SSF51120">
    <property type="entry name" value="beta-Roll"/>
    <property type="match status" value="1"/>
</dbReference>